<feature type="chain" id="PRO_5043279340" evidence="2">
    <location>
        <begin position="20"/>
        <end position="537"/>
    </location>
</feature>
<dbReference type="InterPro" id="IPR024078">
    <property type="entry name" value="LmbE-like_dom_sf"/>
</dbReference>
<dbReference type="PROSITE" id="PS50022">
    <property type="entry name" value="FA58C_3"/>
    <property type="match status" value="1"/>
</dbReference>
<dbReference type="AlphaFoldDB" id="A0AA94F5G6"/>
<dbReference type="InterPro" id="IPR000421">
    <property type="entry name" value="FA58C"/>
</dbReference>
<dbReference type="Pfam" id="PF22633">
    <property type="entry name" value="F5_F8_type_C_2"/>
    <property type="match status" value="1"/>
</dbReference>
<feature type="domain" description="F5/8 type C" evidence="3">
    <location>
        <begin position="306"/>
        <end position="452"/>
    </location>
</feature>
<sequence>MKKIYLLCAAFFTSLSIKAQETTFFVHAHQDDAVYFCGVPLFDKVSSGVKTVAIVTSASDQGAHDGVYTPDAGVGIKTPFYEARDNGYKKALEYCYTNGNLPLNFNETTTEVLMAGKKVRKWTYGNNITMYFLDLPNGDCCSLNMNGYSANNYQSIEKLKKGSISTITNVTGTATYTWSELKETIKAIFNTEKSTTSNVYSTDVDMTINPGDHADHYITSVLALEAMDGITGFNSKLHTDYQLSNLDIPLLSNAEIIKKVSTFGAMISGIVAKGYRPNRHFGTNYEKWFLTESIRDVADIHAQLVNLSSDLGGNPYAATNNIALNKATTVSGSDIPSTDGPKANDGNIDTYWGNTAYPQWWKVDLGANYNVNDITVVNYFKDTRYYKYTVFSSIDGVNWTQVADKSDTSNATKAGNTFTFDKPVQARYFKVDMSFNSVNQGVHISEFIAHGDLVNTKVRSVNKNVKFSFKNPIKRGEQLTINFEKLEDNEVQIFDLTGKKVFNKKSKDNSITIDTDMLAKGTYILDSNNSKSKLAIE</sequence>
<comment type="caution">
    <text evidence="4">The sequence shown here is derived from an EMBL/GenBank/DDBJ whole genome shotgun (WGS) entry which is preliminary data.</text>
</comment>
<reference evidence="4" key="1">
    <citation type="submission" date="2018-12" db="EMBL/GenBank/DDBJ databases">
        <title>Draft genome sequence of Flaovobacterium columnare BGFS27 isolated from channel catfish in Alabama.</title>
        <authorList>
            <person name="Cai W."/>
            <person name="Arias C."/>
        </authorList>
    </citation>
    <scope>NUCLEOTIDE SEQUENCE [LARGE SCALE GENOMIC DNA]</scope>
    <source>
        <strain evidence="4">BGFS27</strain>
    </source>
</reference>
<dbReference type="InterPro" id="IPR051941">
    <property type="entry name" value="BG_Antigen-Binding_Lectin"/>
</dbReference>
<dbReference type="Pfam" id="PF18962">
    <property type="entry name" value="Por_Secre_tail"/>
    <property type="match status" value="1"/>
</dbReference>
<dbReference type="InterPro" id="IPR026444">
    <property type="entry name" value="Secre_tail"/>
</dbReference>
<dbReference type="SUPFAM" id="SSF49785">
    <property type="entry name" value="Galactose-binding domain-like"/>
    <property type="match status" value="1"/>
</dbReference>
<name>A0AA94F5G6_9FLAO</name>
<dbReference type="PANTHER" id="PTHR45713:SF6">
    <property type="entry name" value="F5_8 TYPE C DOMAIN-CONTAINING PROTEIN"/>
    <property type="match status" value="1"/>
</dbReference>
<dbReference type="InterPro" id="IPR008979">
    <property type="entry name" value="Galactose-bd-like_sf"/>
</dbReference>
<evidence type="ECO:0000256" key="2">
    <source>
        <dbReference type="SAM" id="SignalP"/>
    </source>
</evidence>
<dbReference type="Gene3D" id="2.60.120.260">
    <property type="entry name" value="Galactose-binding domain-like"/>
    <property type="match status" value="1"/>
</dbReference>
<dbReference type="EMBL" id="RWGX01000003">
    <property type="protein sequence ID" value="RVU88927.1"/>
    <property type="molecule type" value="Genomic_DNA"/>
</dbReference>
<evidence type="ECO:0000256" key="1">
    <source>
        <dbReference type="ARBA" id="ARBA00022729"/>
    </source>
</evidence>
<feature type="signal peptide" evidence="2">
    <location>
        <begin position="1"/>
        <end position="19"/>
    </location>
</feature>
<evidence type="ECO:0000313" key="4">
    <source>
        <dbReference type="EMBL" id="RVU88927.1"/>
    </source>
</evidence>
<dbReference type="NCBIfam" id="TIGR04183">
    <property type="entry name" value="Por_Secre_tail"/>
    <property type="match status" value="1"/>
</dbReference>
<evidence type="ECO:0000259" key="3">
    <source>
        <dbReference type="PROSITE" id="PS50022"/>
    </source>
</evidence>
<keyword evidence="1 2" id="KW-0732">Signal</keyword>
<protein>
    <submittedName>
        <fullName evidence="4">T9SS C-terminal target domain-containing protein</fullName>
    </submittedName>
</protein>
<gene>
    <name evidence="4" type="ORF">EJB19_01925</name>
</gene>
<dbReference type="PANTHER" id="PTHR45713">
    <property type="entry name" value="FTP DOMAIN-CONTAINING PROTEIN"/>
    <property type="match status" value="1"/>
</dbReference>
<dbReference type="RefSeq" id="WP_088418095.1">
    <property type="nucleotide sequence ID" value="NZ_RWGX02000014.1"/>
</dbReference>
<proteinExistence type="predicted"/>
<accession>A0AA94F5G6</accession>
<dbReference type="Gene3D" id="3.40.50.10320">
    <property type="entry name" value="LmbE-like"/>
    <property type="match status" value="1"/>
</dbReference>
<organism evidence="4">
    <name type="scientific">Flavobacterium columnare</name>
    <dbReference type="NCBI Taxonomy" id="996"/>
    <lineage>
        <taxon>Bacteria</taxon>
        <taxon>Pseudomonadati</taxon>
        <taxon>Bacteroidota</taxon>
        <taxon>Flavobacteriia</taxon>
        <taxon>Flavobacteriales</taxon>
        <taxon>Flavobacteriaceae</taxon>
        <taxon>Flavobacterium</taxon>
    </lineage>
</organism>